<gene>
    <name evidence="1" type="ORF">Purlil1_12863</name>
</gene>
<sequence length="303" mass="33850">MSPKVDEPEAGSLIATIRSHRRTRLYVKPLWWIGMHLRVLGCEYVERGPPLQEWTQRPELKITADGCAVIIVPRETDEVTSDLGDALSGARSATARTSVLGDFLAASFTPPRDTPLALYYNGTPINIATHGAFVFDSAIPPLTFIDLQGLRSIRRHYLRRKWVQTPSSPQHIPTPVTEKNGPILGIINKRLRQLQPVIELEDPYIVAILIALAQKQCHEGHEAGLTTHPGNYDTQGPFKVHLLALSASQTLCVYKAHFPHSFLEKFNNPSKFSPSGPVSISYHQLPHLDPKGLRDELYRSLHN</sequence>
<keyword evidence="2" id="KW-1185">Reference proteome</keyword>
<proteinExistence type="predicted"/>
<evidence type="ECO:0000313" key="1">
    <source>
        <dbReference type="EMBL" id="KAK4074882.1"/>
    </source>
</evidence>
<name>A0ABR0BFM4_PURLI</name>
<organism evidence="1 2">
    <name type="scientific">Purpureocillium lilacinum</name>
    <name type="common">Paecilomyces lilacinus</name>
    <dbReference type="NCBI Taxonomy" id="33203"/>
    <lineage>
        <taxon>Eukaryota</taxon>
        <taxon>Fungi</taxon>
        <taxon>Dikarya</taxon>
        <taxon>Ascomycota</taxon>
        <taxon>Pezizomycotina</taxon>
        <taxon>Sordariomycetes</taxon>
        <taxon>Hypocreomycetidae</taxon>
        <taxon>Hypocreales</taxon>
        <taxon>Ophiocordycipitaceae</taxon>
        <taxon>Purpureocillium</taxon>
    </lineage>
</organism>
<dbReference type="EMBL" id="JAWRVI010000141">
    <property type="protein sequence ID" value="KAK4074882.1"/>
    <property type="molecule type" value="Genomic_DNA"/>
</dbReference>
<reference evidence="1 2" key="1">
    <citation type="journal article" date="2024" name="Microbiol. Resour. Announc.">
        <title>Genome annotations for the ascomycete fungi Trichoderma harzianum, Trichoderma aggressivum, and Purpureocillium lilacinum.</title>
        <authorList>
            <person name="Beijen E.P.W."/>
            <person name="Ohm R.A."/>
        </authorList>
    </citation>
    <scope>NUCLEOTIDE SEQUENCE [LARGE SCALE GENOMIC DNA]</scope>
    <source>
        <strain evidence="1 2">CBS 150709</strain>
    </source>
</reference>
<comment type="caution">
    <text evidence="1">The sequence shown here is derived from an EMBL/GenBank/DDBJ whole genome shotgun (WGS) entry which is preliminary data.</text>
</comment>
<evidence type="ECO:0000313" key="2">
    <source>
        <dbReference type="Proteomes" id="UP001287286"/>
    </source>
</evidence>
<dbReference type="Proteomes" id="UP001287286">
    <property type="component" value="Unassembled WGS sequence"/>
</dbReference>
<accession>A0ABR0BFM4</accession>
<protein>
    <submittedName>
        <fullName evidence="1">Uncharacterized protein</fullName>
    </submittedName>
</protein>